<evidence type="ECO:0000259" key="2">
    <source>
        <dbReference type="Pfam" id="PF01814"/>
    </source>
</evidence>
<comment type="caution">
    <text evidence="3">The sequence shown here is derived from an EMBL/GenBank/DDBJ whole genome shotgun (WGS) entry which is preliminary data.</text>
</comment>
<dbReference type="Gene3D" id="1.20.120.520">
    <property type="entry name" value="nmb1532 protein domain like"/>
    <property type="match status" value="1"/>
</dbReference>
<evidence type="ECO:0000313" key="3">
    <source>
        <dbReference type="EMBL" id="MBP2190140.1"/>
    </source>
</evidence>
<dbReference type="PANTHER" id="PTHR35585">
    <property type="entry name" value="HHE DOMAIN PROTEIN (AFU_ORTHOLOGUE AFUA_4G00730)"/>
    <property type="match status" value="1"/>
</dbReference>
<name>A0ABS4QEM4_9NOCA</name>
<proteinExistence type="predicted"/>
<organism evidence="3 4">
    <name type="scientific">Nocardia goodfellowii</name>
    <dbReference type="NCBI Taxonomy" id="882446"/>
    <lineage>
        <taxon>Bacteria</taxon>
        <taxon>Bacillati</taxon>
        <taxon>Actinomycetota</taxon>
        <taxon>Actinomycetes</taxon>
        <taxon>Mycobacteriales</taxon>
        <taxon>Nocardiaceae</taxon>
        <taxon>Nocardia</taxon>
    </lineage>
</organism>
<dbReference type="Proteomes" id="UP001519325">
    <property type="component" value="Unassembled WGS sequence"/>
</dbReference>
<sequence>MLESLERGTPQSRRQQDLYSEMVTSLIIAESQHEAVEEQYFWPAVRRALPEGDELADTAIDQEDRAKVLLQELEQQPVGSDYFQALLTQFISAARAHITFEQDEVWPRFAAAQTPQELERLGQKMAAAKKLAPTRPHPDTPSDPAALKTAGLVAAAADKVRDMVRGRSRLNPPDPPAP</sequence>
<accession>A0ABS4QEM4</accession>
<dbReference type="PANTHER" id="PTHR35585:SF1">
    <property type="entry name" value="HHE DOMAIN PROTEIN (AFU_ORTHOLOGUE AFUA_4G00730)"/>
    <property type="match status" value="1"/>
</dbReference>
<feature type="region of interest" description="Disordered" evidence="1">
    <location>
        <begin position="127"/>
        <end position="147"/>
    </location>
</feature>
<evidence type="ECO:0000313" key="4">
    <source>
        <dbReference type="Proteomes" id="UP001519325"/>
    </source>
</evidence>
<evidence type="ECO:0000256" key="1">
    <source>
        <dbReference type="SAM" id="MobiDB-lite"/>
    </source>
</evidence>
<dbReference type="InterPro" id="IPR012312">
    <property type="entry name" value="Hemerythrin-like"/>
</dbReference>
<reference evidence="3 4" key="1">
    <citation type="submission" date="2021-03" db="EMBL/GenBank/DDBJ databases">
        <title>Sequencing the genomes of 1000 actinobacteria strains.</title>
        <authorList>
            <person name="Klenk H.-P."/>
        </authorList>
    </citation>
    <scope>NUCLEOTIDE SEQUENCE [LARGE SCALE GENOMIC DNA]</scope>
    <source>
        <strain evidence="3 4">DSM 45516</strain>
    </source>
</reference>
<dbReference type="Pfam" id="PF01814">
    <property type="entry name" value="Hemerythrin"/>
    <property type="match status" value="1"/>
</dbReference>
<gene>
    <name evidence="3" type="ORF">BJ987_003041</name>
</gene>
<dbReference type="EMBL" id="JAGGMR010000001">
    <property type="protein sequence ID" value="MBP2190140.1"/>
    <property type="molecule type" value="Genomic_DNA"/>
</dbReference>
<protein>
    <recommendedName>
        <fullName evidence="2">Hemerythrin-like domain-containing protein</fullName>
    </recommendedName>
</protein>
<keyword evidence="4" id="KW-1185">Reference proteome</keyword>
<feature type="domain" description="Hemerythrin-like" evidence="2">
    <location>
        <begin position="19"/>
        <end position="107"/>
    </location>
</feature>